<dbReference type="CDD" id="cd01994">
    <property type="entry name" value="AANH_PF0828-like"/>
    <property type="match status" value="1"/>
</dbReference>
<dbReference type="Gene3D" id="3.90.1490.10">
    <property type="entry name" value="putative n-type atp pyrophosphatase, domain 2"/>
    <property type="match status" value="1"/>
</dbReference>
<dbReference type="AlphaFoldDB" id="W7TBH3"/>
<dbReference type="EC" id="6.3.1.14" evidence="1"/>
<comment type="caution">
    <text evidence="7">The sequence shown here is derived from an EMBL/GenBank/DDBJ whole genome shotgun (WGS) entry which is preliminary data.</text>
</comment>
<dbReference type="SUPFAM" id="SSF52402">
    <property type="entry name" value="Adenine nucleotide alpha hydrolases-like"/>
    <property type="match status" value="1"/>
</dbReference>
<evidence type="ECO:0000256" key="4">
    <source>
        <dbReference type="ARBA" id="ARBA00031552"/>
    </source>
</evidence>
<dbReference type="OrthoDB" id="686384at2759"/>
<name>W7TBH3_9STRA</name>
<gene>
    <name evidence="7" type="ORF">Naga_100156g11</name>
</gene>
<dbReference type="GO" id="GO:0017178">
    <property type="term" value="F:diphthine-ammonia ligase activity"/>
    <property type="evidence" value="ECO:0007669"/>
    <property type="project" value="UniProtKB-EC"/>
</dbReference>
<dbReference type="EMBL" id="AZIL01002742">
    <property type="protein sequence ID" value="EWM20903.1"/>
    <property type="molecule type" value="Genomic_DNA"/>
</dbReference>
<evidence type="ECO:0000313" key="7">
    <source>
        <dbReference type="EMBL" id="EWM20903.1"/>
    </source>
</evidence>
<dbReference type="OMA" id="CWHERVT"/>
<proteinExistence type="predicted"/>
<evidence type="ECO:0000256" key="2">
    <source>
        <dbReference type="ARBA" id="ARBA00018426"/>
    </source>
</evidence>
<dbReference type="Pfam" id="PF01902">
    <property type="entry name" value="Diphthami_syn_2"/>
    <property type="match status" value="1"/>
</dbReference>
<protein>
    <recommendedName>
        <fullName evidence="2">Diphthine--ammonia ligase</fullName>
        <ecNumber evidence="1">6.3.1.14</ecNumber>
    </recommendedName>
    <alternativeName>
        <fullName evidence="3">Diphthamide synthase</fullName>
    </alternativeName>
    <alternativeName>
        <fullName evidence="4">Diphthamide synthetase</fullName>
    </alternativeName>
</protein>
<sequence>MAEDVGVSSSISAESNGRQPSQVLLSFSGGKDSSMALHVLRNDPNFHVVGIMVQVEKDNDRVSVHEVRRELLDAQVAALPSDLTVFHVCLPVMSTNCQYEGAIFDCFAEARQCFPLLKYVAFGDIFLADVRDYRMGVLARWSGHGGCPLLPLFPLWGRDTTRLARDFLALGFRAHLVCVDTTQLDATYVGRQYDAALLDDLPAHVDLCGEKGEFHTFVSAGPVFSSTVPVQVGHVESRGTAGRFAYCDLVPRARVKA</sequence>
<dbReference type="InterPro" id="IPR002761">
    <property type="entry name" value="Diphthami_syn_dom"/>
</dbReference>
<evidence type="ECO:0000256" key="1">
    <source>
        <dbReference type="ARBA" id="ARBA00012089"/>
    </source>
</evidence>
<keyword evidence="8" id="KW-1185">Reference proteome</keyword>
<evidence type="ECO:0000259" key="6">
    <source>
        <dbReference type="Pfam" id="PF01902"/>
    </source>
</evidence>
<reference evidence="7 8" key="1">
    <citation type="journal article" date="2014" name="Mol. Plant">
        <title>Chromosome Scale Genome Assembly and Transcriptome Profiling of Nannochloropsis gaditana in Nitrogen Depletion.</title>
        <authorList>
            <person name="Corteggiani Carpinelli E."/>
            <person name="Telatin A."/>
            <person name="Vitulo N."/>
            <person name="Forcato C."/>
            <person name="D'Angelo M."/>
            <person name="Schiavon R."/>
            <person name="Vezzi A."/>
            <person name="Giacometti G.M."/>
            <person name="Morosinotto T."/>
            <person name="Valle G."/>
        </authorList>
    </citation>
    <scope>NUCLEOTIDE SEQUENCE [LARGE SCALE GENOMIC DNA]</scope>
    <source>
        <strain evidence="7 8">B-31</strain>
    </source>
</reference>
<dbReference type="Proteomes" id="UP000019335">
    <property type="component" value="Unassembled WGS sequence"/>
</dbReference>
<evidence type="ECO:0000256" key="3">
    <source>
        <dbReference type="ARBA" id="ARBA00029814"/>
    </source>
</evidence>
<accession>W7TBH3</accession>
<dbReference type="InterPro" id="IPR014729">
    <property type="entry name" value="Rossmann-like_a/b/a_fold"/>
</dbReference>
<organism evidence="7 8">
    <name type="scientific">Nannochloropsis gaditana</name>
    <dbReference type="NCBI Taxonomy" id="72520"/>
    <lineage>
        <taxon>Eukaryota</taxon>
        <taxon>Sar</taxon>
        <taxon>Stramenopiles</taxon>
        <taxon>Ochrophyta</taxon>
        <taxon>Eustigmatophyceae</taxon>
        <taxon>Eustigmatales</taxon>
        <taxon>Monodopsidaceae</taxon>
        <taxon>Nannochloropsis</taxon>
    </lineage>
</organism>
<evidence type="ECO:0000313" key="8">
    <source>
        <dbReference type="Proteomes" id="UP000019335"/>
    </source>
</evidence>
<dbReference type="Gene3D" id="3.40.50.620">
    <property type="entry name" value="HUPs"/>
    <property type="match status" value="1"/>
</dbReference>
<comment type="catalytic activity">
    <reaction evidence="5">
        <text>diphthine-[translation elongation factor 2] + NH4(+) + ATP = diphthamide-[translation elongation factor 2] + AMP + diphosphate + H(+)</text>
        <dbReference type="Rhea" id="RHEA:19753"/>
        <dbReference type="Rhea" id="RHEA-COMP:10172"/>
        <dbReference type="Rhea" id="RHEA-COMP:10174"/>
        <dbReference type="ChEBI" id="CHEBI:15378"/>
        <dbReference type="ChEBI" id="CHEBI:16692"/>
        <dbReference type="ChEBI" id="CHEBI:28938"/>
        <dbReference type="ChEBI" id="CHEBI:30616"/>
        <dbReference type="ChEBI" id="CHEBI:33019"/>
        <dbReference type="ChEBI" id="CHEBI:82696"/>
        <dbReference type="ChEBI" id="CHEBI:456215"/>
        <dbReference type="EC" id="6.3.1.14"/>
    </reaction>
</comment>
<feature type="domain" description="Diphthamide synthase" evidence="6">
    <location>
        <begin position="24"/>
        <end position="237"/>
    </location>
</feature>
<evidence type="ECO:0000256" key="5">
    <source>
        <dbReference type="ARBA" id="ARBA00048108"/>
    </source>
</evidence>